<evidence type="ECO:0000256" key="4">
    <source>
        <dbReference type="ARBA" id="ARBA00022475"/>
    </source>
</evidence>
<accession>A0A1K1LHY7</accession>
<dbReference type="PANTHER" id="PTHR43297:SF14">
    <property type="entry name" value="ATPASE AAA-TYPE CORE DOMAIN-CONTAINING PROTEIN"/>
    <property type="match status" value="1"/>
</dbReference>
<dbReference type="GO" id="GO:0005886">
    <property type="term" value="C:plasma membrane"/>
    <property type="evidence" value="ECO:0007669"/>
    <property type="project" value="UniProtKB-SubCell"/>
</dbReference>
<dbReference type="CDD" id="cd03257">
    <property type="entry name" value="ABC_NikE_OppD_transporters"/>
    <property type="match status" value="1"/>
</dbReference>
<keyword evidence="7 11" id="KW-0067">ATP-binding</keyword>
<reference evidence="12" key="1">
    <citation type="submission" date="2016-10" db="EMBL/GenBank/DDBJ databases">
        <authorList>
            <person name="Wegmann U."/>
        </authorList>
    </citation>
    <scope>NUCLEOTIDE SEQUENCE [LARGE SCALE GENOMIC DNA]</scope>
</reference>
<evidence type="ECO:0000256" key="3">
    <source>
        <dbReference type="ARBA" id="ARBA00022448"/>
    </source>
</evidence>
<dbReference type="SUPFAM" id="SSF52540">
    <property type="entry name" value="P-loop containing nucleoside triphosphate hydrolases"/>
    <property type="match status" value="1"/>
</dbReference>
<organism evidence="11 12">
    <name type="scientific">Desulfovibrio piger</name>
    <dbReference type="NCBI Taxonomy" id="901"/>
    <lineage>
        <taxon>Bacteria</taxon>
        <taxon>Pseudomonadati</taxon>
        <taxon>Thermodesulfobacteriota</taxon>
        <taxon>Desulfovibrionia</taxon>
        <taxon>Desulfovibrionales</taxon>
        <taxon>Desulfovibrionaceae</taxon>
        <taxon>Desulfovibrio</taxon>
    </lineage>
</organism>
<dbReference type="RefSeq" id="WP_231927581.1">
    <property type="nucleotide sequence ID" value="NZ_JAXXLW010000047.1"/>
</dbReference>
<dbReference type="InterPro" id="IPR003593">
    <property type="entry name" value="AAA+_ATPase"/>
</dbReference>
<evidence type="ECO:0000256" key="7">
    <source>
        <dbReference type="ARBA" id="ARBA00022840"/>
    </source>
</evidence>
<dbReference type="PROSITE" id="PS50893">
    <property type="entry name" value="ABC_TRANSPORTER_2"/>
    <property type="match status" value="1"/>
</dbReference>
<dbReference type="Gene3D" id="3.40.50.300">
    <property type="entry name" value="P-loop containing nucleotide triphosphate hydrolases"/>
    <property type="match status" value="1"/>
</dbReference>
<dbReference type="Pfam" id="PF00005">
    <property type="entry name" value="ABC_tran"/>
    <property type="match status" value="1"/>
</dbReference>
<keyword evidence="5" id="KW-0997">Cell inner membrane</keyword>
<keyword evidence="6" id="KW-0547">Nucleotide-binding</keyword>
<dbReference type="PANTHER" id="PTHR43297">
    <property type="entry name" value="OLIGOPEPTIDE TRANSPORT ATP-BINDING PROTEIN APPD"/>
    <property type="match status" value="1"/>
</dbReference>
<dbReference type="InterPro" id="IPR003439">
    <property type="entry name" value="ABC_transporter-like_ATP-bd"/>
</dbReference>
<proteinExistence type="inferred from homology"/>
<dbReference type="EMBL" id="LT630450">
    <property type="protein sequence ID" value="SFV74319.1"/>
    <property type="molecule type" value="Genomic_DNA"/>
</dbReference>
<evidence type="ECO:0000256" key="5">
    <source>
        <dbReference type="ARBA" id="ARBA00022519"/>
    </source>
</evidence>
<evidence type="ECO:0000313" key="12">
    <source>
        <dbReference type="Proteomes" id="UP000186323"/>
    </source>
</evidence>
<keyword evidence="12" id="KW-1185">Reference proteome</keyword>
<evidence type="ECO:0000256" key="2">
    <source>
        <dbReference type="ARBA" id="ARBA00005417"/>
    </source>
</evidence>
<dbReference type="InterPro" id="IPR050388">
    <property type="entry name" value="ABC_Ni/Peptide_Import"/>
</dbReference>
<keyword evidence="8" id="KW-1278">Translocase</keyword>
<dbReference type="Proteomes" id="UP000186323">
    <property type="component" value="Chromosome I"/>
</dbReference>
<comment type="similarity">
    <text evidence="2">Belongs to the ABC transporter superfamily.</text>
</comment>
<keyword evidence="3" id="KW-0813">Transport</keyword>
<sequence length="270" mass="29166">MNHGHPVPLLELRHVSVTEGLSGRPLVRDVSFSLQRGHCLGIVGESGSGKSLLCRALLGLLPSGLVRSGQLHFDGRDLGRLDPAGWRELRGTGMAVILQQAMTAFDPLRPLGKQLAGTLRDTAGLSASRAREAVREALQRVGLPETVLHGYPHQLSGGMLQRCMIALTLALRPALVVADEPTSALDACHQQQVLRCLADVARDASLIFVSHDLGAVQQLADDVLVMQAGRCVEYGRAAQLFDAPRHACTRHLVRTRLALWRGFRQALGGR</sequence>
<gene>
    <name evidence="11" type="ORF">DESPIGER_2501</name>
</gene>
<dbReference type="AlphaFoldDB" id="A0A1K1LHY7"/>
<dbReference type="GO" id="GO:0005524">
    <property type="term" value="F:ATP binding"/>
    <property type="evidence" value="ECO:0007669"/>
    <property type="project" value="UniProtKB-KW"/>
</dbReference>
<protein>
    <submittedName>
        <fullName evidence="11">Oligopeptide transport ATP-binding protein OppD (TC 3.A.1.5.1)</fullName>
    </submittedName>
</protein>
<evidence type="ECO:0000256" key="9">
    <source>
        <dbReference type="ARBA" id="ARBA00023136"/>
    </source>
</evidence>
<dbReference type="SMART" id="SM00382">
    <property type="entry name" value="AAA"/>
    <property type="match status" value="1"/>
</dbReference>
<dbReference type="InterPro" id="IPR027417">
    <property type="entry name" value="P-loop_NTPase"/>
</dbReference>
<dbReference type="GO" id="GO:0016887">
    <property type="term" value="F:ATP hydrolysis activity"/>
    <property type="evidence" value="ECO:0007669"/>
    <property type="project" value="InterPro"/>
</dbReference>
<comment type="subcellular location">
    <subcellularLocation>
        <location evidence="1">Cell inner membrane</location>
        <topology evidence="1">Peripheral membrane protein</topology>
    </subcellularLocation>
</comment>
<evidence type="ECO:0000259" key="10">
    <source>
        <dbReference type="PROSITE" id="PS50893"/>
    </source>
</evidence>
<keyword evidence="4" id="KW-1003">Cell membrane</keyword>
<evidence type="ECO:0000313" key="11">
    <source>
        <dbReference type="EMBL" id="SFV74319.1"/>
    </source>
</evidence>
<evidence type="ECO:0000256" key="1">
    <source>
        <dbReference type="ARBA" id="ARBA00004417"/>
    </source>
</evidence>
<keyword evidence="9" id="KW-0472">Membrane</keyword>
<dbReference type="KEGG" id="dpg:DESPIGER_2501"/>
<name>A0A1K1LHY7_9BACT</name>
<feature type="domain" description="ABC transporter" evidence="10">
    <location>
        <begin position="12"/>
        <end position="253"/>
    </location>
</feature>
<evidence type="ECO:0000256" key="6">
    <source>
        <dbReference type="ARBA" id="ARBA00022741"/>
    </source>
</evidence>
<evidence type="ECO:0000256" key="8">
    <source>
        <dbReference type="ARBA" id="ARBA00022967"/>
    </source>
</evidence>